<accession>A0AAD4RYP9</accession>
<dbReference type="EMBL" id="JAJJMB010016680">
    <property type="protein sequence ID" value="KAI3845316.1"/>
    <property type="molecule type" value="Genomic_DNA"/>
</dbReference>
<comment type="caution">
    <text evidence="1">The sequence shown here is derived from an EMBL/GenBank/DDBJ whole genome shotgun (WGS) entry which is preliminary data.</text>
</comment>
<sequence length="80" mass="9421">MLCLQCTRAMASDPHAFRSKHENIKVVKPRNMGRNMLSRLLELEICVQINRPMEHHQHQHHQARMKEKKASILGPFLKQI</sequence>
<gene>
    <name evidence="1" type="ORF">MKW98_009382</name>
</gene>
<protein>
    <submittedName>
        <fullName evidence="1">Uncharacterized protein</fullName>
    </submittedName>
</protein>
<organism evidence="1 2">
    <name type="scientific">Papaver atlanticum</name>
    <dbReference type="NCBI Taxonomy" id="357466"/>
    <lineage>
        <taxon>Eukaryota</taxon>
        <taxon>Viridiplantae</taxon>
        <taxon>Streptophyta</taxon>
        <taxon>Embryophyta</taxon>
        <taxon>Tracheophyta</taxon>
        <taxon>Spermatophyta</taxon>
        <taxon>Magnoliopsida</taxon>
        <taxon>Ranunculales</taxon>
        <taxon>Papaveraceae</taxon>
        <taxon>Papaveroideae</taxon>
        <taxon>Papaver</taxon>
    </lineage>
</organism>
<evidence type="ECO:0000313" key="1">
    <source>
        <dbReference type="EMBL" id="KAI3845316.1"/>
    </source>
</evidence>
<keyword evidence="2" id="KW-1185">Reference proteome</keyword>
<reference evidence="1" key="1">
    <citation type="submission" date="2022-04" db="EMBL/GenBank/DDBJ databases">
        <title>A functionally conserved STORR gene fusion in Papaver species that diverged 16.8 million years ago.</title>
        <authorList>
            <person name="Catania T."/>
        </authorList>
    </citation>
    <scope>NUCLEOTIDE SEQUENCE</scope>
    <source>
        <strain evidence="1">S-188037</strain>
    </source>
</reference>
<name>A0AAD4RYP9_9MAGN</name>
<proteinExistence type="predicted"/>
<dbReference type="AlphaFoldDB" id="A0AAD4RYP9"/>
<evidence type="ECO:0000313" key="2">
    <source>
        <dbReference type="Proteomes" id="UP001202328"/>
    </source>
</evidence>
<dbReference type="Proteomes" id="UP001202328">
    <property type="component" value="Unassembled WGS sequence"/>
</dbReference>